<feature type="transmembrane region" description="Helical" evidence="10">
    <location>
        <begin position="486"/>
        <end position="511"/>
    </location>
</feature>
<sequence length="888" mass="99227">MAGIGEPVEQWSSSTDSSQGFGHGEGSILLRPISKTPLDTCKTAEEAAPEPGLRALANTYGVSEGCIVEAKEYAASMSLDSLIKTLKNILTTHKSDPNFPYDSTQRIREFLAIHDILESPEKHKDFIQEMGLLAALTITNSPYLEVRAVADNFDDPKTPVATLRSCIIGTFFSLFLPFVNQLFSIRQPAILFPNYVAQLLAFPIGKAWEKWMPDYTLPLPLGKRIRLNPGRFNKKEHMFITIMATAASNFAVTNDIIFLQVLPDYLNQPYARSFGYIFLNTFSTNFIGYGIAGIARKFLVYPANCIWPATLGTMALNRALHSEENQAVAGPFNRIWTMSRYRFFMICSSAMFVYFWFPNFLFQALSSFSWMTWFAPNNRELDILTGMQNGIGLLNPLPTLDWNIVTTLIDPLVIPSFTTFNTAAGFFIACLVSLTVWYTNSWNTGFLPINTSGVFDHYGKPYNISLVLNERGSLDEAKYANYSAPYCGAMFAVLYGSSFALYSGLIVYVGLHLRQPLKQGIPNPFRYISSKFKKTCPRHENRPQPHAGPMDIHNRLMAAYPEVSEWWYLAVLVISFTTGILGLVLYPTFTSPLVALCGLALAFALIIPSGIIASTSGIELLLDATATTLGSIAFRGKTLSILYFRSYAFVTLTNATAFVKDLKLAHYTKIPPRTAFAGQLFATLMSTFVSSCVMLYQIEIHNVCTPDAPNRYTCPNVMWGASDIIMATTLGAVKLFGTHYPWLLLGLLVGPCTVVAVWALKKKWPESKVLHKVDSMVLLYGTIMLIPYNFAYIMPAVIASWFSWIYIRRRFPGFWSKYNFVLSSAFFAGVAISALVMAFSVQWAEIEIQWWGNVQQAQGCEATPCLLKTLGEGERFYPWWDGSKSPAQ</sequence>
<dbReference type="OrthoDB" id="9986677at2759"/>
<organism evidence="11 12">
    <name type="scientific">Ophiocordyceps australis</name>
    <dbReference type="NCBI Taxonomy" id="1399860"/>
    <lineage>
        <taxon>Eukaryota</taxon>
        <taxon>Fungi</taxon>
        <taxon>Dikarya</taxon>
        <taxon>Ascomycota</taxon>
        <taxon>Pezizomycotina</taxon>
        <taxon>Sordariomycetes</taxon>
        <taxon>Hypocreomycetidae</taxon>
        <taxon>Hypocreales</taxon>
        <taxon>Ophiocordycipitaceae</taxon>
        <taxon>Ophiocordyceps</taxon>
    </lineage>
</organism>
<comment type="similarity">
    <text evidence="2">Belongs to the oligopeptide OPT transporter family.</text>
</comment>
<dbReference type="NCBIfam" id="TIGR00728">
    <property type="entry name" value="OPT_sfam"/>
    <property type="match status" value="1"/>
</dbReference>
<evidence type="ECO:0000256" key="5">
    <source>
        <dbReference type="ARBA" id="ARBA00022856"/>
    </source>
</evidence>
<evidence type="ECO:0000256" key="10">
    <source>
        <dbReference type="SAM" id="Phobius"/>
    </source>
</evidence>
<feature type="transmembrane region" description="Helical" evidence="10">
    <location>
        <begin position="638"/>
        <end position="659"/>
    </location>
</feature>
<evidence type="ECO:0000313" key="11">
    <source>
        <dbReference type="EMBL" id="PHH81000.1"/>
    </source>
</evidence>
<keyword evidence="5" id="KW-0571">Peptide transport</keyword>
<keyword evidence="7 10" id="KW-1133">Transmembrane helix</keyword>
<keyword evidence="6" id="KW-0653">Protein transport</keyword>
<feature type="transmembrane region" description="Helical" evidence="10">
    <location>
        <begin position="743"/>
        <end position="760"/>
    </location>
</feature>
<feature type="region of interest" description="Disordered" evidence="9">
    <location>
        <begin position="1"/>
        <end position="22"/>
    </location>
</feature>
<dbReference type="GO" id="GO:0035673">
    <property type="term" value="F:oligopeptide transmembrane transporter activity"/>
    <property type="evidence" value="ECO:0007669"/>
    <property type="project" value="InterPro"/>
</dbReference>
<reference evidence="11 12" key="1">
    <citation type="submission" date="2017-06" db="EMBL/GenBank/DDBJ databases">
        <title>Ant-infecting Ophiocordyceps genomes reveal a high diversity of potential behavioral manipulation genes and a possible major role for enterotoxins.</title>
        <authorList>
            <person name="De Bekker C."/>
            <person name="Evans H.C."/>
            <person name="Brachmann A."/>
            <person name="Hughes D.P."/>
        </authorList>
    </citation>
    <scope>NUCLEOTIDE SEQUENCE [LARGE SCALE GENOMIC DNA]</scope>
    <source>
        <strain evidence="11 12">1348a</strain>
    </source>
</reference>
<evidence type="ECO:0000256" key="6">
    <source>
        <dbReference type="ARBA" id="ARBA00022927"/>
    </source>
</evidence>
<accession>A0A2C5ZMH0</accession>
<dbReference type="GO" id="GO:0016020">
    <property type="term" value="C:membrane"/>
    <property type="evidence" value="ECO:0007669"/>
    <property type="project" value="UniProtKB-SubCell"/>
</dbReference>
<evidence type="ECO:0000256" key="7">
    <source>
        <dbReference type="ARBA" id="ARBA00022989"/>
    </source>
</evidence>
<feature type="transmembrane region" description="Helical" evidence="10">
    <location>
        <begin position="274"/>
        <end position="292"/>
    </location>
</feature>
<feature type="transmembrane region" description="Helical" evidence="10">
    <location>
        <begin position="593"/>
        <end position="618"/>
    </location>
</feature>
<keyword evidence="3" id="KW-0813">Transport</keyword>
<keyword evidence="12" id="KW-1185">Reference proteome</keyword>
<feature type="transmembrane region" description="Helical" evidence="10">
    <location>
        <begin position="239"/>
        <end position="262"/>
    </location>
</feature>
<dbReference type="InterPro" id="IPR004648">
    <property type="entry name" value="Oligpept_transpt"/>
</dbReference>
<feature type="transmembrane region" description="Helical" evidence="10">
    <location>
        <begin position="819"/>
        <end position="841"/>
    </location>
</feature>
<evidence type="ECO:0000256" key="3">
    <source>
        <dbReference type="ARBA" id="ARBA00022448"/>
    </source>
</evidence>
<evidence type="ECO:0000256" key="1">
    <source>
        <dbReference type="ARBA" id="ARBA00004141"/>
    </source>
</evidence>
<name>A0A2C5ZMH0_9HYPO</name>
<dbReference type="GO" id="GO:0015031">
    <property type="term" value="P:protein transport"/>
    <property type="evidence" value="ECO:0007669"/>
    <property type="project" value="UniProtKB-KW"/>
</dbReference>
<protein>
    <recommendedName>
        <fullName evidence="13">OPT family small oligopeptide transporter</fullName>
    </recommendedName>
</protein>
<dbReference type="Pfam" id="PF03169">
    <property type="entry name" value="OPT"/>
    <property type="match status" value="1"/>
</dbReference>
<comment type="caution">
    <text evidence="11">The sequence shown here is derived from an EMBL/GenBank/DDBJ whole genome shotgun (WGS) entry which is preliminary data.</text>
</comment>
<feature type="transmembrane region" description="Helical" evidence="10">
    <location>
        <begin position="566"/>
        <end position="586"/>
    </location>
</feature>
<evidence type="ECO:0000256" key="2">
    <source>
        <dbReference type="ARBA" id="ARBA00008807"/>
    </source>
</evidence>
<proteinExistence type="inferred from homology"/>
<evidence type="ECO:0008006" key="13">
    <source>
        <dbReference type="Google" id="ProtNLM"/>
    </source>
</evidence>
<feature type="transmembrane region" description="Helical" evidence="10">
    <location>
        <begin position="420"/>
        <end position="439"/>
    </location>
</feature>
<dbReference type="InterPro" id="IPR004813">
    <property type="entry name" value="OPT"/>
</dbReference>
<evidence type="ECO:0000256" key="8">
    <source>
        <dbReference type="ARBA" id="ARBA00023136"/>
    </source>
</evidence>
<feature type="compositionally biased region" description="Polar residues" evidence="9">
    <location>
        <begin position="10"/>
        <end position="20"/>
    </location>
</feature>
<evidence type="ECO:0000256" key="4">
    <source>
        <dbReference type="ARBA" id="ARBA00022692"/>
    </source>
</evidence>
<feature type="transmembrane region" description="Helical" evidence="10">
    <location>
        <begin position="343"/>
        <end position="362"/>
    </location>
</feature>
<feature type="transmembrane region" description="Helical" evidence="10">
    <location>
        <begin position="680"/>
        <end position="698"/>
    </location>
</feature>
<dbReference type="EMBL" id="NJEU01000141">
    <property type="protein sequence ID" value="PHH81000.1"/>
    <property type="molecule type" value="Genomic_DNA"/>
</dbReference>
<gene>
    <name evidence="11" type="ORF">CDD82_1381</name>
</gene>
<evidence type="ECO:0000313" key="12">
    <source>
        <dbReference type="Proteomes" id="UP000224854"/>
    </source>
</evidence>
<keyword evidence="8 10" id="KW-0472">Membrane</keyword>
<dbReference type="PANTHER" id="PTHR22601">
    <property type="entry name" value="ISP4 LIKE PROTEIN"/>
    <property type="match status" value="1"/>
</dbReference>
<feature type="transmembrane region" description="Helical" evidence="10">
    <location>
        <begin position="780"/>
        <end position="807"/>
    </location>
</feature>
<dbReference type="Proteomes" id="UP000224854">
    <property type="component" value="Unassembled WGS sequence"/>
</dbReference>
<dbReference type="NCBIfam" id="TIGR00727">
    <property type="entry name" value="ISP4_OPT"/>
    <property type="match status" value="1"/>
</dbReference>
<dbReference type="AlphaFoldDB" id="A0A2C5ZMH0"/>
<keyword evidence="4 10" id="KW-0812">Transmembrane</keyword>
<evidence type="ECO:0000256" key="9">
    <source>
        <dbReference type="SAM" id="MobiDB-lite"/>
    </source>
</evidence>
<comment type="subcellular location">
    <subcellularLocation>
        <location evidence="1">Membrane</location>
        <topology evidence="1">Multi-pass membrane protein</topology>
    </subcellularLocation>
</comment>